<dbReference type="EMBL" id="UIGI01000001">
    <property type="protein sequence ID" value="SUW63533.1"/>
    <property type="molecule type" value="Genomic_DNA"/>
</dbReference>
<keyword evidence="1" id="KW-0472">Membrane</keyword>
<dbReference type="RefSeq" id="WP_115628254.1">
    <property type="nucleotide sequence ID" value="NZ_UIGI01000001.1"/>
</dbReference>
<keyword evidence="1" id="KW-1133">Transmembrane helix</keyword>
<proteinExistence type="predicted"/>
<protein>
    <submittedName>
        <fullName evidence="2">Uncharacterized protein</fullName>
    </submittedName>
</protein>
<evidence type="ECO:0000313" key="3">
    <source>
        <dbReference type="Proteomes" id="UP000255528"/>
    </source>
</evidence>
<name>A0A381C977_9ENTR</name>
<dbReference type="Proteomes" id="UP000255528">
    <property type="component" value="Unassembled WGS sequence"/>
</dbReference>
<accession>A0A381C977</accession>
<reference evidence="2 3" key="1">
    <citation type="submission" date="2018-06" db="EMBL/GenBank/DDBJ databases">
        <authorList>
            <consortium name="Pathogen Informatics"/>
            <person name="Doyle S."/>
        </authorList>
    </citation>
    <scope>NUCLEOTIDE SEQUENCE [LARGE SCALE GENOMIC DNA]</scope>
    <source>
        <strain evidence="2 3">NCTC12119</strain>
    </source>
</reference>
<keyword evidence="1" id="KW-0812">Transmembrane</keyword>
<dbReference type="AlphaFoldDB" id="A0A381C977"/>
<evidence type="ECO:0000313" key="2">
    <source>
        <dbReference type="EMBL" id="SUW63533.1"/>
    </source>
</evidence>
<evidence type="ECO:0000256" key="1">
    <source>
        <dbReference type="SAM" id="Phobius"/>
    </source>
</evidence>
<gene>
    <name evidence="2" type="ORF">NCTC12119_02023</name>
</gene>
<sequence>MLNQHVLEYCSSIYDFLKGLPLSLFAATFAIYFAYMKISNKVAFSYSVSFRESGDKLTDFILKNQRDKTYSIKKILCKLNDGNLIILKDFQPPLLLKPFETALVEFDDVSMWLDKEGVKYHPDYSELFEITLLLHSGGSVKCINKYHSDYKEATISPYVSRFDGLILTQNMKFVMKVVTDNKTKDLIIYSHGWIEGDAYFGGYNCLNKEDVSLYRIVEIISEKKFNLSWDYYVVFEINDFRVKKVYDSRCQVELSNT</sequence>
<organism evidence="2 3">
    <name type="scientific">Buttiauxella agrestis</name>
    <dbReference type="NCBI Taxonomy" id="82977"/>
    <lineage>
        <taxon>Bacteria</taxon>
        <taxon>Pseudomonadati</taxon>
        <taxon>Pseudomonadota</taxon>
        <taxon>Gammaproteobacteria</taxon>
        <taxon>Enterobacterales</taxon>
        <taxon>Enterobacteriaceae</taxon>
        <taxon>Buttiauxella</taxon>
    </lineage>
</organism>
<feature type="transmembrane region" description="Helical" evidence="1">
    <location>
        <begin position="16"/>
        <end position="35"/>
    </location>
</feature>